<evidence type="ECO:0000313" key="3">
    <source>
        <dbReference type="Proteomes" id="UP001652623"/>
    </source>
</evidence>
<dbReference type="InterPro" id="IPR002885">
    <property type="entry name" value="PPR_rpt"/>
</dbReference>
<evidence type="ECO:0000256" key="2">
    <source>
        <dbReference type="PROSITE-ProRule" id="PRU00708"/>
    </source>
</evidence>
<gene>
    <name evidence="4" type="primary">LOC107425506</name>
</gene>
<dbReference type="InParanoid" id="A0A6P4A8X8"/>
<dbReference type="GO" id="GO:0009451">
    <property type="term" value="P:RNA modification"/>
    <property type="evidence" value="ECO:0007669"/>
    <property type="project" value="InterPro"/>
</dbReference>
<dbReference type="GO" id="GO:0003723">
    <property type="term" value="F:RNA binding"/>
    <property type="evidence" value="ECO:0007669"/>
    <property type="project" value="InterPro"/>
</dbReference>
<dbReference type="InterPro" id="IPR011990">
    <property type="entry name" value="TPR-like_helical_dom_sf"/>
</dbReference>
<keyword evidence="3" id="KW-1185">Reference proteome</keyword>
<dbReference type="Proteomes" id="UP001652623">
    <property type="component" value="Chromosome 7"/>
</dbReference>
<dbReference type="PANTHER" id="PTHR47926:SF465">
    <property type="entry name" value="PENTATRICOPEPTIDE REPEAT (PPR-LIKE) SUPERFAMILY PROTEIN"/>
    <property type="match status" value="1"/>
</dbReference>
<dbReference type="FunCoup" id="A0A6P4A8X8">
    <property type="interactions" value="523"/>
</dbReference>
<evidence type="ECO:0000313" key="4">
    <source>
        <dbReference type="RefSeq" id="XP_015891000.3"/>
    </source>
</evidence>
<proteinExistence type="predicted"/>
<feature type="repeat" description="PPR" evidence="2">
    <location>
        <begin position="167"/>
        <end position="201"/>
    </location>
</feature>
<dbReference type="AlphaFoldDB" id="A0A6P4A8X8"/>
<feature type="repeat" description="PPR" evidence="2">
    <location>
        <begin position="299"/>
        <end position="333"/>
    </location>
</feature>
<dbReference type="FunFam" id="1.25.40.10:FF:001093">
    <property type="entry name" value="Pentatricopeptide repeat-containing protein At2g34400"/>
    <property type="match status" value="1"/>
</dbReference>
<feature type="repeat" description="PPR" evidence="2">
    <location>
        <begin position="400"/>
        <end position="434"/>
    </location>
</feature>
<dbReference type="Pfam" id="PF01535">
    <property type="entry name" value="PPR"/>
    <property type="match status" value="2"/>
</dbReference>
<dbReference type="Gene3D" id="1.25.40.10">
    <property type="entry name" value="Tetratricopeptide repeat domain"/>
    <property type="match status" value="5"/>
</dbReference>
<dbReference type="PANTHER" id="PTHR47926">
    <property type="entry name" value="PENTATRICOPEPTIDE REPEAT-CONTAINING PROTEIN"/>
    <property type="match status" value="1"/>
</dbReference>
<dbReference type="FunFam" id="1.25.40.10:FF:000441">
    <property type="entry name" value="Pentatricopeptide repeat-containing protein mitochondrial"/>
    <property type="match status" value="1"/>
</dbReference>
<dbReference type="InterPro" id="IPR046960">
    <property type="entry name" value="PPR_At4g14850-like_plant"/>
</dbReference>
<feature type="repeat" description="PPR" evidence="2">
    <location>
        <begin position="35"/>
        <end position="69"/>
    </location>
</feature>
<dbReference type="InterPro" id="IPR046848">
    <property type="entry name" value="E_motif"/>
</dbReference>
<dbReference type="Pfam" id="PF20431">
    <property type="entry name" value="E_motif"/>
    <property type="match status" value="1"/>
</dbReference>
<accession>A0A6P4A8X8</accession>
<dbReference type="GeneID" id="107425506"/>
<evidence type="ECO:0000256" key="1">
    <source>
        <dbReference type="ARBA" id="ARBA00022737"/>
    </source>
</evidence>
<sequence>MNSELFQTTSKIVALARSGWITSARKLFDGMSHRDSVAWNAMLASYSQVGLHQEALSLFYRMRISNILPDHFTFTATLSACAGACELTSGTKVHALVIVLGYQSSLPINNALVNMYGKCLNPFSARRVFEEINVRNDATWCSLLFAHTKSNQFDVAHEVFSRMPRKVEIAWNIMIAGHARRGEFESCLSLLKQMRESLCLPDQWTLSAIVNACAESLEICYGCMVHAFIIKGGWSSAVEVMNSLLSFYAELGGHADVVKALESIETLSQVSWNAIIDANMKLGNAHEAFLAFQQAPYKNIVSWTSMISGCARNGLGEQAVSLFVDMMEHGIQPDDFAFGAVLHACSSLAVLGHGKMVHGCIVCYGFHAYVYVGNGLVNMYAKCGDLQASTHAFNDILDKDLISWNAMLFGFGLHGQATQALKLYEEMMASRIKPDKVTFIGLLMTCSHSGLIEESRELYETMVSVYGLSPEMDHAVCMVDMLGRGGYLSEAKELANKYFETGTAGISACEALLGACSAHLDVGLGIYLGKSINSLDPNKEISYVLLSNLYCANGRWKEAEMARKKMIDQGVKKMPGCSWIEVNNKVAAFVAGNHSHPFMEESCRILYFLESEMKNPCFVGLELYEMCLCIKHS</sequence>
<dbReference type="RefSeq" id="XP_015891000.3">
    <property type="nucleotide sequence ID" value="XM_016035514.4"/>
</dbReference>
<organism evidence="3 4">
    <name type="scientific">Ziziphus jujuba</name>
    <name type="common">Chinese jujube</name>
    <name type="synonym">Ziziphus sativa</name>
    <dbReference type="NCBI Taxonomy" id="326968"/>
    <lineage>
        <taxon>Eukaryota</taxon>
        <taxon>Viridiplantae</taxon>
        <taxon>Streptophyta</taxon>
        <taxon>Embryophyta</taxon>
        <taxon>Tracheophyta</taxon>
        <taxon>Spermatophyta</taxon>
        <taxon>Magnoliopsida</taxon>
        <taxon>eudicotyledons</taxon>
        <taxon>Gunneridae</taxon>
        <taxon>Pentapetalae</taxon>
        <taxon>rosids</taxon>
        <taxon>fabids</taxon>
        <taxon>Rosales</taxon>
        <taxon>Rhamnaceae</taxon>
        <taxon>Paliureae</taxon>
        <taxon>Ziziphus</taxon>
    </lineage>
</organism>
<name>A0A6P4A8X8_ZIZJJ</name>
<dbReference type="Pfam" id="PF13041">
    <property type="entry name" value="PPR_2"/>
    <property type="match status" value="4"/>
</dbReference>
<dbReference type="PROSITE" id="PS51375">
    <property type="entry name" value="PPR"/>
    <property type="match status" value="5"/>
</dbReference>
<dbReference type="KEGG" id="zju:107425506"/>
<keyword evidence="1" id="KW-0677">Repeat</keyword>
<protein>
    <submittedName>
        <fullName evidence="4">Pentatricopeptide repeat-containing protein At2g36980, mitochondrial isoform X1</fullName>
    </submittedName>
</protein>
<dbReference type="NCBIfam" id="TIGR00756">
    <property type="entry name" value="PPR"/>
    <property type="match status" value="4"/>
</dbReference>
<feature type="repeat" description="PPR" evidence="2">
    <location>
        <begin position="539"/>
        <end position="573"/>
    </location>
</feature>
<reference evidence="4" key="1">
    <citation type="submission" date="2025-08" db="UniProtKB">
        <authorList>
            <consortium name="RefSeq"/>
        </authorList>
    </citation>
    <scope>IDENTIFICATION</scope>
    <source>
        <tissue evidence="4">Seedling</tissue>
    </source>
</reference>